<evidence type="ECO:0000313" key="6">
    <source>
        <dbReference type="EMBL" id="SDE14762.1"/>
    </source>
</evidence>
<dbReference type="AlphaFoldDB" id="A0A1G7AJ03"/>
<reference evidence="7" key="1">
    <citation type="submission" date="2016-10" db="EMBL/GenBank/DDBJ databases">
        <authorList>
            <person name="Varghese N."/>
            <person name="Submissions S."/>
        </authorList>
    </citation>
    <scope>NUCLEOTIDE SEQUENCE [LARGE SCALE GENOMIC DNA]</scope>
    <source>
        <strain evidence="7">DSM 10146</strain>
    </source>
</reference>
<evidence type="ECO:0000313" key="7">
    <source>
        <dbReference type="Proteomes" id="UP000198994"/>
    </source>
</evidence>
<dbReference type="PRINTS" id="PR00455">
    <property type="entry name" value="HTHTETR"/>
</dbReference>
<dbReference type="GO" id="GO:0000976">
    <property type="term" value="F:transcription cis-regulatory region binding"/>
    <property type="evidence" value="ECO:0007669"/>
    <property type="project" value="TreeGrafter"/>
</dbReference>
<evidence type="ECO:0000259" key="5">
    <source>
        <dbReference type="PROSITE" id="PS50977"/>
    </source>
</evidence>
<dbReference type="PANTHER" id="PTHR30055:SF234">
    <property type="entry name" value="HTH-TYPE TRANSCRIPTIONAL REGULATOR BETI"/>
    <property type="match status" value="1"/>
</dbReference>
<evidence type="ECO:0000256" key="1">
    <source>
        <dbReference type="ARBA" id="ARBA00023015"/>
    </source>
</evidence>
<dbReference type="Gene3D" id="1.10.357.10">
    <property type="entry name" value="Tetracycline Repressor, domain 2"/>
    <property type="match status" value="1"/>
</dbReference>
<dbReference type="OrthoDB" id="9805134at2"/>
<keyword evidence="2 4" id="KW-0238">DNA-binding</keyword>
<dbReference type="InterPro" id="IPR009057">
    <property type="entry name" value="Homeodomain-like_sf"/>
</dbReference>
<dbReference type="Proteomes" id="UP000198994">
    <property type="component" value="Unassembled WGS sequence"/>
</dbReference>
<dbReference type="Pfam" id="PF00440">
    <property type="entry name" value="TetR_N"/>
    <property type="match status" value="1"/>
</dbReference>
<dbReference type="PANTHER" id="PTHR30055">
    <property type="entry name" value="HTH-TYPE TRANSCRIPTIONAL REGULATOR RUTR"/>
    <property type="match status" value="1"/>
</dbReference>
<dbReference type="PROSITE" id="PS50977">
    <property type="entry name" value="HTH_TETR_2"/>
    <property type="match status" value="1"/>
</dbReference>
<dbReference type="GO" id="GO:0003700">
    <property type="term" value="F:DNA-binding transcription factor activity"/>
    <property type="evidence" value="ECO:0007669"/>
    <property type="project" value="TreeGrafter"/>
</dbReference>
<keyword evidence="1" id="KW-0805">Transcription regulation</keyword>
<dbReference type="EMBL" id="FNAV01000001">
    <property type="protein sequence ID" value="SDE14762.1"/>
    <property type="molecule type" value="Genomic_DNA"/>
</dbReference>
<feature type="DNA-binding region" description="H-T-H motif" evidence="4">
    <location>
        <begin position="37"/>
        <end position="56"/>
    </location>
</feature>
<proteinExistence type="predicted"/>
<sequence length="207" mass="22793">MTVKKRRTQDQRSAETRKLLLAATVRSLMEVGYANTSTAGIAKRAGVSRGAQTHHYPGKMDLIVAATEEMFENFAAGLEALSADLRSGVLTYDGFFDALWTEVLKGDWFYSSLEIIVAARGDAELRGRLAPLILTLHERLEATWAHSFVAVAPERVSARSALNLVMNVFRGMAVQAVLRRDEGYFIDMLQALKAILAVHVKPVSQEG</sequence>
<keyword evidence="3" id="KW-0804">Transcription</keyword>
<gene>
    <name evidence="6" type="ORF">SAMN04488105_101183</name>
</gene>
<name>A0A1G7AJ03_9RHOB</name>
<dbReference type="InterPro" id="IPR001647">
    <property type="entry name" value="HTH_TetR"/>
</dbReference>
<feature type="domain" description="HTH tetR-type" evidence="5">
    <location>
        <begin position="14"/>
        <end position="74"/>
    </location>
</feature>
<dbReference type="RefSeq" id="WP_008883772.1">
    <property type="nucleotide sequence ID" value="NZ_FNAV01000001.1"/>
</dbReference>
<evidence type="ECO:0000256" key="2">
    <source>
        <dbReference type="ARBA" id="ARBA00023125"/>
    </source>
</evidence>
<accession>A0A1G7AJ03</accession>
<organism evidence="6 7">
    <name type="scientific">Salipiger thiooxidans</name>
    <dbReference type="NCBI Taxonomy" id="282683"/>
    <lineage>
        <taxon>Bacteria</taxon>
        <taxon>Pseudomonadati</taxon>
        <taxon>Pseudomonadota</taxon>
        <taxon>Alphaproteobacteria</taxon>
        <taxon>Rhodobacterales</taxon>
        <taxon>Roseobacteraceae</taxon>
        <taxon>Salipiger</taxon>
    </lineage>
</organism>
<dbReference type="InterPro" id="IPR050109">
    <property type="entry name" value="HTH-type_TetR-like_transc_reg"/>
</dbReference>
<evidence type="ECO:0000256" key="4">
    <source>
        <dbReference type="PROSITE-ProRule" id="PRU00335"/>
    </source>
</evidence>
<protein>
    <submittedName>
        <fullName evidence="6">Transcriptional regulator, TetR family</fullName>
    </submittedName>
</protein>
<dbReference type="STRING" id="282683.SAMN04488105_101183"/>
<keyword evidence="7" id="KW-1185">Reference proteome</keyword>
<evidence type="ECO:0000256" key="3">
    <source>
        <dbReference type="ARBA" id="ARBA00023163"/>
    </source>
</evidence>
<dbReference type="SUPFAM" id="SSF46689">
    <property type="entry name" value="Homeodomain-like"/>
    <property type="match status" value="1"/>
</dbReference>